<dbReference type="SUPFAM" id="SSF47757">
    <property type="entry name" value="Chemotaxis receptor methyltransferase CheR, N-terminal domain"/>
    <property type="match status" value="1"/>
</dbReference>
<organism evidence="2 3">
    <name type="scientific">Xanthobacter tagetidis</name>
    <dbReference type="NCBI Taxonomy" id="60216"/>
    <lineage>
        <taxon>Bacteria</taxon>
        <taxon>Pseudomonadati</taxon>
        <taxon>Pseudomonadota</taxon>
        <taxon>Alphaproteobacteria</taxon>
        <taxon>Hyphomicrobiales</taxon>
        <taxon>Xanthobacteraceae</taxon>
        <taxon>Xanthobacter</taxon>
    </lineage>
</organism>
<gene>
    <name evidence="2" type="ORF">D9R14_03315</name>
</gene>
<dbReference type="OrthoDB" id="9816309at2"/>
<dbReference type="Proteomes" id="UP000269692">
    <property type="component" value="Unassembled WGS sequence"/>
</dbReference>
<dbReference type="InterPro" id="IPR000780">
    <property type="entry name" value="CheR_MeTrfase"/>
</dbReference>
<dbReference type="SMART" id="SM00138">
    <property type="entry name" value="MeTrc"/>
    <property type="match status" value="1"/>
</dbReference>
<proteinExistence type="predicted"/>
<dbReference type="InterPro" id="IPR029063">
    <property type="entry name" value="SAM-dependent_MTases_sf"/>
</dbReference>
<protein>
    <submittedName>
        <fullName evidence="2">Protein-glutamate O-methyltransferase CheR</fullName>
    </submittedName>
</protein>
<dbReference type="InterPro" id="IPR022641">
    <property type="entry name" value="CheR_N"/>
</dbReference>
<comment type="caution">
    <text evidence="2">The sequence shown here is derived from an EMBL/GenBank/DDBJ whole genome shotgun (WGS) entry which is preliminary data.</text>
</comment>
<dbReference type="PROSITE" id="PS50123">
    <property type="entry name" value="CHER"/>
    <property type="match status" value="1"/>
</dbReference>
<evidence type="ECO:0000313" key="2">
    <source>
        <dbReference type="EMBL" id="RLP81038.1"/>
    </source>
</evidence>
<accession>A0A3L7ANI9</accession>
<dbReference type="PANTHER" id="PTHR24422">
    <property type="entry name" value="CHEMOTAXIS PROTEIN METHYLTRANSFERASE"/>
    <property type="match status" value="1"/>
</dbReference>
<dbReference type="InterPro" id="IPR050903">
    <property type="entry name" value="Bact_Chemotaxis_MeTrfase"/>
</dbReference>
<dbReference type="EMBL" id="RCTF01000002">
    <property type="protein sequence ID" value="RLP81038.1"/>
    <property type="molecule type" value="Genomic_DNA"/>
</dbReference>
<evidence type="ECO:0000259" key="1">
    <source>
        <dbReference type="PROSITE" id="PS50123"/>
    </source>
</evidence>
<keyword evidence="2" id="KW-0808">Transferase</keyword>
<dbReference type="AlphaFoldDB" id="A0A3L7ANI9"/>
<dbReference type="Gene3D" id="3.40.50.150">
    <property type="entry name" value="Vaccinia Virus protein VP39"/>
    <property type="match status" value="1"/>
</dbReference>
<dbReference type="GO" id="GO:0008757">
    <property type="term" value="F:S-adenosylmethionine-dependent methyltransferase activity"/>
    <property type="evidence" value="ECO:0007669"/>
    <property type="project" value="InterPro"/>
</dbReference>
<keyword evidence="3" id="KW-1185">Reference proteome</keyword>
<dbReference type="PRINTS" id="PR00996">
    <property type="entry name" value="CHERMTFRASE"/>
</dbReference>
<dbReference type="SUPFAM" id="SSF53335">
    <property type="entry name" value="S-adenosyl-L-methionine-dependent methyltransferases"/>
    <property type="match status" value="1"/>
</dbReference>
<dbReference type="Pfam" id="PF01739">
    <property type="entry name" value="CheR"/>
    <property type="match status" value="1"/>
</dbReference>
<keyword evidence="2" id="KW-0489">Methyltransferase</keyword>
<reference evidence="2 3" key="1">
    <citation type="submission" date="2018-10" db="EMBL/GenBank/DDBJ databases">
        <title>Xanthobacter tagetidis genome sequencing and assembly.</title>
        <authorList>
            <person name="Maclea K.S."/>
            <person name="Goen A.E."/>
            <person name="Fatima S.A."/>
        </authorList>
    </citation>
    <scope>NUCLEOTIDE SEQUENCE [LARGE SCALE GENOMIC DNA]</scope>
    <source>
        <strain evidence="2 3">ATCC 700314</strain>
    </source>
</reference>
<dbReference type="PANTHER" id="PTHR24422:SF8">
    <property type="entry name" value="CHEMOTAXIS PROTEIN"/>
    <property type="match status" value="1"/>
</dbReference>
<dbReference type="RefSeq" id="WP_121621890.1">
    <property type="nucleotide sequence ID" value="NZ_JACIIW010000003.1"/>
</dbReference>
<dbReference type="Pfam" id="PF03705">
    <property type="entry name" value="CheR_N"/>
    <property type="match status" value="1"/>
</dbReference>
<dbReference type="GO" id="GO:0032259">
    <property type="term" value="P:methylation"/>
    <property type="evidence" value="ECO:0007669"/>
    <property type="project" value="UniProtKB-KW"/>
</dbReference>
<sequence length="285" mass="32570">MENIADIERDLVLEAIFRRHHYDFRGYSATSIARRLERARQEFGCATLTELQGRILYEPLLLPRLLDILTVQVSELFRDPSYFRTIRETVVPHLRTYPSVKVWIAGCASGEEVYSLAILLREEGLEGKAIIYATDINPVALHGAESGVYDLERVVQFTQNHRASGGKSSLSDYYTAGYGRMVFDKSLRDRVVFTSHNLANDEVFSEIHFVSCRNVLIYFDRPLQDRALGLFRDALVHGGFLGLGPRETLRFSRWSDAFADFAPSDRIYRRRMTADAAREVTHVLA</sequence>
<dbReference type="InterPro" id="IPR022642">
    <property type="entry name" value="CheR_C"/>
</dbReference>
<name>A0A3L7ANI9_9HYPH</name>
<evidence type="ECO:0000313" key="3">
    <source>
        <dbReference type="Proteomes" id="UP000269692"/>
    </source>
</evidence>
<feature type="domain" description="CheR-type methyltransferase" evidence="1">
    <location>
        <begin position="1"/>
        <end position="249"/>
    </location>
</feature>